<proteinExistence type="predicted"/>
<reference evidence="2" key="1">
    <citation type="submission" date="2021-11" db="EMBL/GenBank/DDBJ databases">
        <authorList>
            <consortium name="Genoscope - CEA"/>
            <person name="William W."/>
        </authorList>
    </citation>
    <scope>NUCLEOTIDE SEQUENCE</scope>
</reference>
<organism evidence="2 3">
    <name type="scientific">Pelagomonas calceolata</name>
    <dbReference type="NCBI Taxonomy" id="35677"/>
    <lineage>
        <taxon>Eukaryota</taxon>
        <taxon>Sar</taxon>
        <taxon>Stramenopiles</taxon>
        <taxon>Ochrophyta</taxon>
        <taxon>Pelagophyceae</taxon>
        <taxon>Pelagomonadales</taxon>
        <taxon>Pelagomonadaceae</taxon>
        <taxon>Pelagomonas</taxon>
    </lineage>
</organism>
<accession>A0A8J2SHU7</accession>
<keyword evidence="3" id="KW-1185">Reference proteome</keyword>
<feature type="compositionally biased region" description="Basic and acidic residues" evidence="1">
    <location>
        <begin position="213"/>
        <end position="230"/>
    </location>
</feature>
<comment type="caution">
    <text evidence="2">The sequence shown here is derived from an EMBL/GenBank/DDBJ whole genome shotgun (WGS) entry which is preliminary data.</text>
</comment>
<evidence type="ECO:0000256" key="1">
    <source>
        <dbReference type="SAM" id="MobiDB-lite"/>
    </source>
</evidence>
<sequence>MCVLLLCSVLRRPRPEDAHDGVRAVLGEALLARRVDEVPVEEGRVGRVRHVEVVDGHPFQVGVRPRRGHPGRDLAGPVVLGDGPAAAQVEGQLRRVVDDQAPIDARALEALHELVAVLDVEPPRRRQHDARPRPQDRLGEPLDERRFDGVARPARVRVEHAVNIQEDDLARARDVVPRVRPEAAQFRERREPRRPRALLVRVREGPPSYLRRERARDVARRPRDGRERALRPPLPPGEDGVPAAAVVVHREVEHAPDRASPRLPLRV</sequence>
<dbReference type="EMBL" id="CAKKNE010000002">
    <property type="protein sequence ID" value="CAH0367249.1"/>
    <property type="molecule type" value="Genomic_DNA"/>
</dbReference>
<gene>
    <name evidence="2" type="ORF">PECAL_2P02630</name>
</gene>
<protein>
    <submittedName>
        <fullName evidence="2">Uncharacterized protein</fullName>
    </submittedName>
</protein>
<name>A0A8J2SHU7_9STRA</name>
<feature type="region of interest" description="Disordered" evidence="1">
    <location>
        <begin position="213"/>
        <end position="241"/>
    </location>
</feature>
<evidence type="ECO:0000313" key="3">
    <source>
        <dbReference type="Proteomes" id="UP000789595"/>
    </source>
</evidence>
<dbReference type="Proteomes" id="UP000789595">
    <property type="component" value="Unassembled WGS sequence"/>
</dbReference>
<dbReference type="AlphaFoldDB" id="A0A8J2SHU7"/>
<feature type="region of interest" description="Disordered" evidence="1">
    <location>
        <begin position="123"/>
        <end position="143"/>
    </location>
</feature>
<evidence type="ECO:0000313" key="2">
    <source>
        <dbReference type="EMBL" id="CAH0367249.1"/>
    </source>
</evidence>